<protein>
    <recommendedName>
        <fullName evidence="5">LpxI family protein</fullName>
    </recommendedName>
</protein>
<organism evidence="3 4">
    <name type="scientific">Terrihabitans soli</name>
    <dbReference type="NCBI Taxonomy" id="708113"/>
    <lineage>
        <taxon>Bacteria</taxon>
        <taxon>Pseudomonadati</taxon>
        <taxon>Pseudomonadota</taxon>
        <taxon>Alphaproteobacteria</taxon>
        <taxon>Hyphomicrobiales</taxon>
        <taxon>Terrihabitans</taxon>
    </lineage>
</organism>
<proteinExistence type="predicted"/>
<dbReference type="PANTHER" id="PTHR39962:SF1">
    <property type="entry name" value="LPXI FAMILY PROTEIN"/>
    <property type="match status" value="1"/>
</dbReference>
<evidence type="ECO:0000259" key="2">
    <source>
        <dbReference type="Pfam" id="PF17930"/>
    </source>
</evidence>
<dbReference type="InterPro" id="IPR053174">
    <property type="entry name" value="LpxI"/>
</dbReference>
<reference evidence="3 4" key="1">
    <citation type="submission" date="2020-08" db="EMBL/GenBank/DDBJ databases">
        <title>Genome sequence of Rhizobiales bacterium strain IZ6.</title>
        <authorList>
            <person name="Nakai R."/>
            <person name="Naganuma T."/>
        </authorList>
    </citation>
    <scope>NUCLEOTIDE SEQUENCE [LARGE SCALE GENOMIC DNA]</scope>
    <source>
        <strain evidence="3 4">IZ6</strain>
    </source>
</reference>
<evidence type="ECO:0000313" key="3">
    <source>
        <dbReference type="EMBL" id="BCJ90777.1"/>
    </source>
</evidence>
<dbReference type="Pfam" id="PF06230">
    <property type="entry name" value="LpxI_C"/>
    <property type="match status" value="1"/>
</dbReference>
<dbReference type="PANTHER" id="PTHR39962">
    <property type="entry name" value="BLL4848 PROTEIN"/>
    <property type="match status" value="1"/>
</dbReference>
<accession>A0A6S6QS63</accession>
<dbReference type="InterPro" id="IPR041255">
    <property type="entry name" value="LpxI_N"/>
</dbReference>
<dbReference type="EMBL" id="AP023361">
    <property type="protein sequence ID" value="BCJ90777.1"/>
    <property type="molecule type" value="Genomic_DNA"/>
</dbReference>
<evidence type="ECO:0000313" key="4">
    <source>
        <dbReference type="Proteomes" id="UP000515317"/>
    </source>
</evidence>
<dbReference type="RefSeq" id="WP_225874036.1">
    <property type="nucleotide sequence ID" value="NZ_AP023361.1"/>
</dbReference>
<dbReference type="Gene3D" id="3.40.50.20">
    <property type="match status" value="1"/>
</dbReference>
<dbReference type="KEGG" id="tso:IZ6_15120"/>
<name>A0A6S6QS63_9HYPH</name>
<dbReference type="InterPro" id="IPR043167">
    <property type="entry name" value="LpxI_C_sf"/>
</dbReference>
<dbReference type="AlphaFoldDB" id="A0A6S6QS63"/>
<dbReference type="InterPro" id="IPR010415">
    <property type="entry name" value="LpxI_C"/>
</dbReference>
<gene>
    <name evidence="3" type="ORF">IZ6_15120</name>
</gene>
<keyword evidence="4" id="KW-1185">Reference proteome</keyword>
<feature type="domain" description="LpxI N-terminal" evidence="2">
    <location>
        <begin position="7"/>
        <end position="133"/>
    </location>
</feature>
<dbReference type="Pfam" id="PF17930">
    <property type="entry name" value="LpxI_N"/>
    <property type="match status" value="1"/>
</dbReference>
<evidence type="ECO:0000259" key="1">
    <source>
        <dbReference type="Pfam" id="PF06230"/>
    </source>
</evidence>
<evidence type="ECO:0008006" key="5">
    <source>
        <dbReference type="Google" id="ProtNLM"/>
    </source>
</evidence>
<dbReference type="Gene3D" id="3.40.140.80">
    <property type="match status" value="1"/>
</dbReference>
<sequence length="279" mass="28782">MTAAAPLALVCGAGQFPLAVADAVTASGRPIYLIGVRGAADPAISKYPHDWIGMGRLGRMLRLARDAGAKDIAFVGAVPRPSMSLDFIPDLRFLKLMLRYLGGGDNDMLTHFAREVESKGLRVRGVHEVAPGLILPSGVIGKHVPSAEAQAAALLGMEVLGALGPYDIGQGAVVADRRVIAIEAAEGTDAMLERVADLRSSGRLKTAAGKSVFVKASKRGQDLRLDTPAIGTATVEKVKQAGLAGIAVAAGQVMTPDLGALIDAADKAGLFIFGVEPSA</sequence>
<feature type="domain" description="LpxI C-terminal" evidence="1">
    <location>
        <begin position="136"/>
        <end position="272"/>
    </location>
</feature>
<dbReference type="Proteomes" id="UP000515317">
    <property type="component" value="Chromosome"/>
</dbReference>